<evidence type="ECO:0000313" key="5">
    <source>
        <dbReference type="Proteomes" id="UP000275078"/>
    </source>
</evidence>
<dbReference type="InterPro" id="IPR002110">
    <property type="entry name" value="Ankyrin_rpt"/>
</dbReference>
<dbReference type="Proteomes" id="UP000275078">
    <property type="component" value="Unassembled WGS sequence"/>
</dbReference>
<feature type="transmembrane region" description="Helical" evidence="2">
    <location>
        <begin position="372"/>
        <end position="395"/>
    </location>
</feature>
<dbReference type="InterPro" id="IPR052457">
    <property type="entry name" value="Ankyrin-DD_containing_protein"/>
</dbReference>
<evidence type="ECO:0000256" key="1">
    <source>
        <dbReference type="PROSITE-ProRule" id="PRU00023"/>
    </source>
</evidence>
<keyword evidence="5" id="KW-1185">Reference proteome</keyword>
<dbReference type="SMART" id="SM00248">
    <property type="entry name" value="ANK"/>
    <property type="match status" value="2"/>
</dbReference>
<name>A0A3N4I278_ASCIM</name>
<keyword evidence="2" id="KW-0812">Transmembrane</keyword>
<feature type="transmembrane region" description="Helical" evidence="2">
    <location>
        <begin position="329"/>
        <end position="352"/>
    </location>
</feature>
<evidence type="ECO:0000256" key="3">
    <source>
        <dbReference type="SAM" id="SignalP"/>
    </source>
</evidence>
<feature type="repeat" description="ANK" evidence="1">
    <location>
        <begin position="1124"/>
        <end position="1145"/>
    </location>
</feature>
<keyword evidence="2" id="KW-1133">Transmembrane helix</keyword>
<keyword evidence="1" id="KW-0040">ANK repeat</keyword>
<feature type="transmembrane region" description="Helical" evidence="2">
    <location>
        <begin position="119"/>
        <end position="140"/>
    </location>
</feature>
<gene>
    <name evidence="4" type="ORF">BJ508DRAFT_130396</name>
</gene>
<sequence>MPVGCCQLWFALLRALLGLSGPVQSTSGIVFQLECLFHIKALTASIARSYPRRPPKGWSTILKLLARFSLLNLPLASAGDAGDDFTNNLFSDLAPLLALFGEQVAKQYMSHSMSRIESFIFAMGPLGILTAVTGAIRVGGPTWLKALIGRAREGNGVVELELMSSTSADVCEMWNGNGVSRLMGTGEQVSVIEIIYYNEDADRTDQDPPSSSILRGFLWMRSQLEHFIGRFGRDVSKPSRSRADSPTPLLPYRQMAPLEPGFTQILNLQEAYRRGALKRCQCPDFPGSAKADQMTSSSHRTISDNEMLDDIPPNLGINLGRSRLSRTELMFAATIGVGLQAAVVAFAGIGAFHPVFKHDPDFQKEGRTIPTFAFPIFASGSLAVSLGTFLCAHIVEVSTQEITWEASTRLAKGLRMIWLQKGGFVNDQQFFSYTLSRRQRSNRIGGKALHVTRSCKANGKSVNTLTVSASVSTIVGFILQFIGLRNLSWTVSIAQLGVIGFMTAVRAFLRRGLVLNEVASHKLEEGQELASVVRTISGCDFFSIITAPQSIPEIRHHDPWKKRSAASDRRRASLAFLPHAVHVLQLSSQLRDFTNWENPRAAKAQALFECIEHTLQTYSSNDFELSVLHGRDTFSWNVLIEYSGSGQGDSGGNGTNLVEFRFSAWRERYSAGRGWGVWKLDREAKEQIGWAILQWEHEQFISTQTGTPDTPNSFRLIDTPREVYEAWISRGSVPSTLASIKMDRALTEGSSLSKSGIRIIGAHSEPRELPDSSLLLEVPPYNGDTTIYCQSFFSLFFSALSQYVRPLRSNDILYVCSGALNSESGPLITKASLRIRSRKLSALVDRLASIGLGNTEDILCCIVPALHSASHLPRTAFTVDTGTQCKWVFDEIQQEVAKLLRAGHIREADSLLLWLLDFTVTSASRIAASTRLQPFRHRKWQNILQLYGYILDVYDEVRNSMGADYARRAAHLVELVLEQSTVELMSSNEVLVYRDSVDLLVSKMENLVPDSRSLRQPWRKERWEKVMRLRHANEIRHLDRHCEGDSGAYIESFLSGGLVNDPECVLWLVHTMQKQGPDFNTVAGTTVRVDSSIALVSSALNRNTVAVQLLIEDPNTEFEVVDSMGRTAIHYAATGGMTSMLQLLLCDVRSRTVLEYEDNDGNTALQIAELNGDGAAVKLLLFYGAQAAENWAALDGYSCGLLHEKFMLDPDSRQTSPLQSVQNGKNVMALVIHLWIMLSVTVPFRLLTSSLRRLHGSSNTREVSPNSQSDGAMSLLFNCCWRRILTLAGALAMVVHRCILLLSWEEPPWFAFF</sequence>
<dbReference type="Gene3D" id="1.25.40.20">
    <property type="entry name" value="Ankyrin repeat-containing domain"/>
    <property type="match status" value="1"/>
</dbReference>
<feature type="signal peptide" evidence="3">
    <location>
        <begin position="1"/>
        <end position="25"/>
    </location>
</feature>
<organism evidence="4 5">
    <name type="scientific">Ascobolus immersus RN42</name>
    <dbReference type="NCBI Taxonomy" id="1160509"/>
    <lineage>
        <taxon>Eukaryota</taxon>
        <taxon>Fungi</taxon>
        <taxon>Dikarya</taxon>
        <taxon>Ascomycota</taxon>
        <taxon>Pezizomycotina</taxon>
        <taxon>Pezizomycetes</taxon>
        <taxon>Pezizales</taxon>
        <taxon>Ascobolaceae</taxon>
        <taxon>Ascobolus</taxon>
    </lineage>
</organism>
<dbReference type="PROSITE" id="PS50088">
    <property type="entry name" value="ANK_REPEAT"/>
    <property type="match status" value="2"/>
</dbReference>
<reference evidence="4 5" key="1">
    <citation type="journal article" date="2018" name="Nat. Ecol. Evol.">
        <title>Pezizomycetes genomes reveal the molecular basis of ectomycorrhizal truffle lifestyle.</title>
        <authorList>
            <person name="Murat C."/>
            <person name="Payen T."/>
            <person name="Noel B."/>
            <person name="Kuo A."/>
            <person name="Morin E."/>
            <person name="Chen J."/>
            <person name="Kohler A."/>
            <person name="Krizsan K."/>
            <person name="Balestrini R."/>
            <person name="Da Silva C."/>
            <person name="Montanini B."/>
            <person name="Hainaut M."/>
            <person name="Levati E."/>
            <person name="Barry K.W."/>
            <person name="Belfiori B."/>
            <person name="Cichocki N."/>
            <person name="Clum A."/>
            <person name="Dockter R.B."/>
            <person name="Fauchery L."/>
            <person name="Guy J."/>
            <person name="Iotti M."/>
            <person name="Le Tacon F."/>
            <person name="Lindquist E.A."/>
            <person name="Lipzen A."/>
            <person name="Malagnac F."/>
            <person name="Mello A."/>
            <person name="Molinier V."/>
            <person name="Miyauchi S."/>
            <person name="Poulain J."/>
            <person name="Riccioni C."/>
            <person name="Rubini A."/>
            <person name="Sitrit Y."/>
            <person name="Splivallo R."/>
            <person name="Traeger S."/>
            <person name="Wang M."/>
            <person name="Zifcakova L."/>
            <person name="Wipf D."/>
            <person name="Zambonelli A."/>
            <person name="Paolocci F."/>
            <person name="Nowrousian M."/>
            <person name="Ottonello S."/>
            <person name="Baldrian P."/>
            <person name="Spatafora J.W."/>
            <person name="Henrissat B."/>
            <person name="Nagy L.G."/>
            <person name="Aury J.M."/>
            <person name="Wincker P."/>
            <person name="Grigoriev I.V."/>
            <person name="Bonfante P."/>
            <person name="Martin F.M."/>
        </authorList>
    </citation>
    <scope>NUCLEOTIDE SEQUENCE [LARGE SCALE GENOMIC DNA]</scope>
    <source>
        <strain evidence="4 5">RN42</strain>
    </source>
</reference>
<feature type="transmembrane region" description="Helical" evidence="2">
    <location>
        <begin position="462"/>
        <end position="483"/>
    </location>
</feature>
<evidence type="ECO:0000313" key="4">
    <source>
        <dbReference type="EMBL" id="RPA80193.1"/>
    </source>
</evidence>
<dbReference type="PANTHER" id="PTHR24125">
    <property type="entry name" value="ANKYRIN REPEAT AND DEATH DOMAIN-CONTAINING PROTEIN"/>
    <property type="match status" value="1"/>
</dbReference>
<dbReference type="PANTHER" id="PTHR24125:SF5">
    <property type="entry name" value="ANKYRIN REPEAT PROTEIN"/>
    <property type="match status" value="1"/>
</dbReference>
<dbReference type="STRING" id="1160509.A0A3N4I278"/>
<proteinExistence type="predicted"/>
<accession>A0A3N4I278</accession>
<protein>
    <submittedName>
        <fullName evidence="4">Uncharacterized protein</fullName>
    </submittedName>
</protein>
<dbReference type="PROSITE" id="PS50297">
    <property type="entry name" value="ANK_REP_REGION"/>
    <property type="match status" value="2"/>
</dbReference>
<dbReference type="InterPro" id="IPR036770">
    <property type="entry name" value="Ankyrin_rpt-contain_sf"/>
</dbReference>
<feature type="chain" id="PRO_5018114565" evidence="3">
    <location>
        <begin position="26"/>
        <end position="1313"/>
    </location>
</feature>
<feature type="repeat" description="ANK" evidence="1">
    <location>
        <begin position="1160"/>
        <end position="1186"/>
    </location>
</feature>
<evidence type="ECO:0000256" key="2">
    <source>
        <dbReference type="SAM" id="Phobius"/>
    </source>
</evidence>
<dbReference type="Pfam" id="PF12796">
    <property type="entry name" value="Ank_2"/>
    <property type="match status" value="1"/>
</dbReference>
<keyword evidence="3" id="KW-0732">Signal</keyword>
<keyword evidence="2" id="KW-0472">Membrane</keyword>
<dbReference type="EMBL" id="ML119690">
    <property type="protein sequence ID" value="RPA80193.1"/>
    <property type="molecule type" value="Genomic_DNA"/>
</dbReference>
<dbReference type="OrthoDB" id="9995210at2759"/>
<dbReference type="SUPFAM" id="SSF48403">
    <property type="entry name" value="Ankyrin repeat"/>
    <property type="match status" value="1"/>
</dbReference>